<keyword evidence="8" id="KW-1185">Reference proteome</keyword>
<dbReference type="PROSITE" id="PS50279">
    <property type="entry name" value="BPTI_KUNITZ_2"/>
    <property type="match status" value="8"/>
</dbReference>
<feature type="domain" description="BPTI/Kunitz inhibitor" evidence="6">
    <location>
        <begin position="1054"/>
        <end position="1104"/>
    </location>
</feature>
<feature type="region of interest" description="Disordered" evidence="4">
    <location>
        <begin position="348"/>
        <end position="367"/>
    </location>
</feature>
<evidence type="ECO:0000313" key="7">
    <source>
        <dbReference type="EMBL" id="OXA41882.1"/>
    </source>
</evidence>
<dbReference type="GO" id="GO:0005615">
    <property type="term" value="C:extracellular space"/>
    <property type="evidence" value="ECO:0007669"/>
    <property type="project" value="TreeGrafter"/>
</dbReference>
<dbReference type="InterPro" id="IPR002223">
    <property type="entry name" value="Kunitz_BPTI"/>
</dbReference>
<evidence type="ECO:0000256" key="2">
    <source>
        <dbReference type="ARBA" id="ARBA00022900"/>
    </source>
</evidence>
<dbReference type="PANTHER" id="PTHR10083:SF374">
    <property type="entry name" value="BPTI_KUNITZ INHIBITOR DOMAIN-CONTAINING PROTEIN"/>
    <property type="match status" value="1"/>
</dbReference>
<comment type="caution">
    <text evidence="7">The sequence shown here is derived from an EMBL/GenBank/DDBJ whole genome shotgun (WGS) entry which is preliminary data.</text>
</comment>
<organism evidence="7 8">
    <name type="scientific">Folsomia candida</name>
    <name type="common">Springtail</name>
    <dbReference type="NCBI Taxonomy" id="158441"/>
    <lineage>
        <taxon>Eukaryota</taxon>
        <taxon>Metazoa</taxon>
        <taxon>Ecdysozoa</taxon>
        <taxon>Arthropoda</taxon>
        <taxon>Hexapoda</taxon>
        <taxon>Collembola</taxon>
        <taxon>Entomobryomorpha</taxon>
        <taxon>Isotomoidea</taxon>
        <taxon>Isotomidae</taxon>
        <taxon>Proisotominae</taxon>
        <taxon>Folsomia</taxon>
    </lineage>
</organism>
<reference evidence="7 8" key="1">
    <citation type="submission" date="2015-12" db="EMBL/GenBank/DDBJ databases">
        <title>The genome of Folsomia candida.</title>
        <authorList>
            <person name="Faddeeva A."/>
            <person name="Derks M.F."/>
            <person name="Anvar Y."/>
            <person name="Smit S."/>
            <person name="Van Straalen N."/>
            <person name="Roelofs D."/>
        </authorList>
    </citation>
    <scope>NUCLEOTIDE SEQUENCE [LARGE SCALE GENOMIC DNA]</scope>
    <source>
        <strain evidence="7 8">VU population</strain>
        <tissue evidence="7">Whole body</tissue>
    </source>
</reference>
<feature type="compositionally biased region" description="Low complexity" evidence="4">
    <location>
        <begin position="560"/>
        <end position="579"/>
    </location>
</feature>
<dbReference type="OMA" id="NQFCHIG"/>
<evidence type="ECO:0000259" key="6">
    <source>
        <dbReference type="PROSITE" id="PS50279"/>
    </source>
</evidence>
<feature type="region of interest" description="Disordered" evidence="4">
    <location>
        <begin position="27"/>
        <end position="50"/>
    </location>
</feature>
<feature type="domain" description="BPTI/Kunitz inhibitor" evidence="6">
    <location>
        <begin position="81"/>
        <end position="131"/>
    </location>
</feature>
<feature type="region of interest" description="Disordered" evidence="4">
    <location>
        <begin position="216"/>
        <end position="237"/>
    </location>
</feature>
<feature type="region of interest" description="Disordered" evidence="4">
    <location>
        <begin position="891"/>
        <end position="916"/>
    </location>
</feature>
<gene>
    <name evidence="7" type="ORF">Fcan01_23402</name>
</gene>
<accession>A0A226D8K4</accession>
<dbReference type="Pfam" id="PF00014">
    <property type="entry name" value="Kunitz_BPTI"/>
    <property type="match status" value="8"/>
</dbReference>
<dbReference type="SUPFAM" id="SSF57362">
    <property type="entry name" value="BPTI-like"/>
    <property type="match status" value="8"/>
</dbReference>
<keyword evidence="5" id="KW-0732">Signal</keyword>
<dbReference type="PROSITE" id="PS00280">
    <property type="entry name" value="BPTI_KUNITZ_1"/>
    <property type="match status" value="6"/>
</dbReference>
<dbReference type="CDD" id="cd00109">
    <property type="entry name" value="Kunitz-type"/>
    <property type="match status" value="7"/>
</dbReference>
<feature type="compositionally biased region" description="Acidic residues" evidence="4">
    <location>
        <begin position="27"/>
        <end position="38"/>
    </location>
</feature>
<evidence type="ECO:0000256" key="1">
    <source>
        <dbReference type="ARBA" id="ARBA00022690"/>
    </source>
</evidence>
<dbReference type="SMART" id="SM00131">
    <property type="entry name" value="KU"/>
    <property type="match status" value="8"/>
</dbReference>
<feature type="compositionally biased region" description="Polar residues" evidence="4">
    <location>
        <begin position="801"/>
        <end position="814"/>
    </location>
</feature>
<dbReference type="PRINTS" id="PR00759">
    <property type="entry name" value="BASICPTASE"/>
</dbReference>
<dbReference type="AlphaFoldDB" id="A0A226D8K4"/>
<feature type="signal peptide" evidence="5">
    <location>
        <begin position="1"/>
        <end position="23"/>
    </location>
</feature>
<feature type="domain" description="BPTI/Kunitz inhibitor" evidence="6">
    <location>
        <begin position="156"/>
        <end position="209"/>
    </location>
</feature>
<dbReference type="Proteomes" id="UP000198287">
    <property type="component" value="Unassembled WGS sequence"/>
</dbReference>
<dbReference type="GO" id="GO:0004867">
    <property type="term" value="F:serine-type endopeptidase inhibitor activity"/>
    <property type="evidence" value="ECO:0007669"/>
    <property type="project" value="UniProtKB-KW"/>
</dbReference>
<dbReference type="FunFam" id="4.10.410.10:FF:000020">
    <property type="entry name" value="Collagen, type VI, alpha 3"/>
    <property type="match status" value="1"/>
</dbReference>
<dbReference type="InterPro" id="IPR050098">
    <property type="entry name" value="TFPI/VKTCI-like"/>
</dbReference>
<feature type="region of interest" description="Disordered" evidence="4">
    <location>
        <begin position="554"/>
        <end position="584"/>
    </location>
</feature>
<feature type="chain" id="PRO_5012466134" evidence="5">
    <location>
        <begin position="24"/>
        <end position="1228"/>
    </location>
</feature>
<dbReference type="EMBL" id="LNIX01000028">
    <property type="protein sequence ID" value="OXA41882.1"/>
    <property type="molecule type" value="Genomic_DNA"/>
</dbReference>
<dbReference type="InterPro" id="IPR020901">
    <property type="entry name" value="Prtase_inh_Kunz-CS"/>
</dbReference>
<feature type="domain" description="BPTI/Kunitz inhibitor" evidence="6">
    <location>
        <begin position="822"/>
        <end position="872"/>
    </location>
</feature>
<name>A0A226D8K4_FOLCA</name>
<evidence type="ECO:0000313" key="8">
    <source>
        <dbReference type="Proteomes" id="UP000198287"/>
    </source>
</evidence>
<dbReference type="InterPro" id="IPR036880">
    <property type="entry name" value="Kunitz_BPTI_sf"/>
</dbReference>
<dbReference type="Gene3D" id="4.10.410.10">
    <property type="entry name" value="Pancreatic trypsin inhibitor Kunitz domain"/>
    <property type="match status" value="8"/>
</dbReference>
<proteinExistence type="predicted"/>
<evidence type="ECO:0000256" key="5">
    <source>
        <dbReference type="SAM" id="SignalP"/>
    </source>
</evidence>
<keyword evidence="3" id="KW-1015">Disulfide bond</keyword>
<dbReference type="OrthoDB" id="365605at2759"/>
<feature type="domain" description="BPTI/Kunitz inhibitor" evidence="6">
    <location>
        <begin position="621"/>
        <end position="671"/>
    </location>
</feature>
<feature type="region of interest" description="Disordered" evidence="4">
    <location>
        <begin position="795"/>
        <end position="814"/>
    </location>
</feature>
<keyword evidence="2" id="KW-0722">Serine protease inhibitor</keyword>
<feature type="region of interest" description="Disordered" evidence="4">
    <location>
        <begin position="1005"/>
        <end position="1046"/>
    </location>
</feature>
<evidence type="ECO:0000256" key="4">
    <source>
        <dbReference type="SAM" id="MobiDB-lite"/>
    </source>
</evidence>
<feature type="domain" description="BPTI/Kunitz inhibitor" evidence="6">
    <location>
        <begin position="243"/>
        <end position="292"/>
    </location>
</feature>
<sequence length="1228" mass="134532">MRKINNSFLAVLLICFVIQKSYSFPSAEEEENSSEDDSLQQQQQTVNAESLEEFSTQLKTKGKVEKLQTPPTPAPVEVDPCLEEKRVGPCKAAIPRIFFNKATAKCQTFLFGGCGAGKNNFKSLATCESVCAKHLPIVSILRVPNARGDAEEQEICILPPIHPVGVQCGAFIPRWTYNATQGSCVEYIYGGCQATKNNFKNRQSCQATCGNYTAKPDPRKDDGLSPPPPPIATSLSTKDRRVCDLPKEIGFCYALKKRYFFNKKNNRCEVFNGGCGGNGNNFKTGEECARLCGGDTPSENEECSDVNCPWELYTHYKTQDCKPIYDGQSCCPTRFDCPDKTQQQLNNTLGEGRSLPGEPTSEDSPPQCHYKGKSYNVGEDVSEASDSGSCRVACFCSETQPGKAKIMCASIECPEHLGSISPEKRNCVPLYKKGSCCAYDFYCPNDTLIIQEPDQQQAALSGEEEQPVFKCNMDGKSFYEGQRFYPKESKCLRCICGKGFGTTLSDEFCESIDCGIEIYYSDYITKGCSPVYYQSADGSTSCCPISWECPDNNEGATTDSSPPRSVATTTRTTPETSEVGPVPVTPAIEPPLVVPTSSTVEVYIPPPQMRNKHLLLTQSACSLPKEIGNCKGHRTRYFYNKDANNCEEFQFTGCGGNDNNFVSQRDCQRLCITADTPESTPDNKVLGRSLDANTAQQHQTPTQREERAIYVTEVDPCTMRKETGRCKGYFLRYFYSPESNSCDTFVFGGCKGNSNNFYSKESCQAACTPALNVHGLRTSIPSGKESRGDASMVKFGEDTTPPASQPSKSVTTGDTTSATSICALEKKTGFCKAYVTRYYYDSAEGRCMTFVYGGCRPNPNNFKSLEECERRCPESISDSRTAQVAQVQPSGDKNFAVIQGGQGGRGDDDSVSGWRSSSSNRFLERCRLPMKAGSCQAIIPSYFYDTETNTCNYFLFSGCFGNANRFGSLSECEDQCKQPDTTAQNEGIGGRMSMTGLPWRQNRVAAEDGGEGSSRGGEEIGTLGTPTEMDPPTQRARPAKPMPLPTPEEAEEVCKLAPVQGPCRAHILRFHWDHTTQLCIPFVYSGCRGNRNNFVSESDCASVCRKEPTIEQLTSDGVLSCTFGNETIPVGGTVRKFRQNKRWNPHASPEEQLPCGIPICQCITPPSVTCFQTSCPTQPPPTTTEKVCPTPTCGANCVEATGLDGCPTCDCDESQSQVQVQEIKPVKS</sequence>
<dbReference type="PANTHER" id="PTHR10083">
    <property type="entry name" value="KUNITZ-TYPE PROTEASE INHIBITOR-RELATED"/>
    <property type="match status" value="1"/>
</dbReference>
<keyword evidence="1" id="KW-0646">Protease inhibitor</keyword>
<protein>
    <submittedName>
        <fullName evidence="7">Papilin</fullName>
    </submittedName>
</protein>
<evidence type="ECO:0000256" key="3">
    <source>
        <dbReference type="ARBA" id="ARBA00023157"/>
    </source>
</evidence>
<feature type="domain" description="BPTI/Kunitz inhibitor" evidence="6">
    <location>
        <begin position="717"/>
        <end position="767"/>
    </location>
</feature>
<feature type="domain" description="BPTI/Kunitz inhibitor" evidence="6">
    <location>
        <begin position="926"/>
        <end position="976"/>
    </location>
</feature>